<sequence length="154" mass="18289">MVDPIHVFRDPRRHRHHPWRVFGTYRDWRLVWTDDLPDGQWGLTSFDERRVYLANGLDEAERRCTIAHETQHIVRGPCAPDRRMREELIIDRKVGRLLAPSIRWIGHALAWHQADHEKAAWELWVDDDTLAVRLSSLTPRERAYLDEQLATITI</sequence>
<evidence type="ECO:0000313" key="1">
    <source>
        <dbReference type="EMBL" id="MBB3041171.1"/>
    </source>
</evidence>
<name>A0A7W4VSX6_9ACTN</name>
<dbReference type="AlphaFoldDB" id="A0A7W4VSX6"/>
<accession>A0A7W4VSX6</accession>
<reference evidence="1 2" key="1">
    <citation type="submission" date="2020-08" db="EMBL/GenBank/DDBJ databases">
        <title>Sequencing the genomes of 1000 actinobacteria strains.</title>
        <authorList>
            <person name="Klenk H.-P."/>
        </authorList>
    </citation>
    <scope>NUCLEOTIDE SEQUENCE [LARGE SCALE GENOMIC DNA]</scope>
    <source>
        <strain evidence="1 2">DSM 105498</strain>
    </source>
</reference>
<dbReference type="Proteomes" id="UP000589626">
    <property type="component" value="Unassembled WGS sequence"/>
</dbReference>
<gene>
    <name evidence="1" type="ORF">FHU40_000972</name>
</gene>
<dbReference type="RefSeq" id="WP_183591098.1">
    <property type="nucleotide sequence ID" value="NZ_JACHWR010000001.1"/>
</dbReference>
<protein>
    <recommendedName>
        <fullName evidence="3">ImmA/IrrE family metallo-endopeptidase</fullName>
    </recommendedName>
</protein>
<comment type="caution">
    <text evidence="1">The sequence shown here is derived from an EMBL/GenBank/DDBJ whole genome shotgun (WGS) entry which is preliminary data.</text>
</comment>
<evidence type="ECO:0000313" key="2">
    <source>
        <dbReference type="Proteomes" id="UP000589626"/>
    </source>
</evidence>
<keyword evidence="2" id="KW-1185">Reference proteome</keyword>
<proteinExistence type="predicted"/>
<organism evidence="1 2">
    <name type="scientific">Nocardioides soli</name>
    <dbReference type="NCBI Taxonomy" id="1036020"/>
    <lineage>
        <taxon>Bacteria</taxon>
        <taxon>Bacillati</taxon>
        <taxon>Actinomycetota</taxon>
        <taxon>Actinomycetes</taxon>
        <taxon>Propionibacteriales</taxon>
        <taxon>Nocardioidaceae</taxon>
        <taxon>Nocardioides</taxon>
    </lineage>
</organism>
<dbReference type="EMBL" id="JACHWR010000001">
    <property type="protein sequence ID" value="MBB3041171.1"/>
    <property type="molecule type" value="Genomic_DNA"/>
</dbReference>
<evidence type="ECO:0008006" key="3">
    <source>
        <dbReference type="Google" id="ProtNLM"/>
    </source>
</evidence>